<evidence type="ECO:0000259" key="1">
    <source>
        <dbReference type="Pfam" id="PF00339"/>
    </source>
</evidence>
<organism evidence="2 3">
    <name type="scientific">Amniculicola lignicola CBS 123094</name>
    <dbReference type="NCBI Taxonomy" id="1392246"/>
    <lineage>
        <taxon>Eukaryota</taxon>
        <taxon>Fungi</taxon>
        <taxon>Dikarya</taxon>
        <taxon>Ascomycota</taxon>
        <taxon>Pezizomycotina</taxon>
        <taxon>Dothideomycetes</taxon>
        <taxon>Pleosporomycetidae</taxon>
        <taxon>Pleosporales</taxon>
        <taxon>Amniculicolaceae</taxon>
        <taxon>Amniculicola</taxon>
    </lineage>
</organism>
<gene>
    <name evidence="2" type="ORF">P154DRAFT_402778</name>
</gene>
<dbReference type="OrthoDB" id="3892815at2759"/>
<dbReference type="Gene3D" id="2.60.40.640">
    <property type="match status" value="1"/>
</dbReference>
<feature type="domain" description="Arrestin-like N-terminal" evidence="1">
    <location>
        <begin position="26"/>
        <end position="123"/>
    </location>
</feature>
<feature type="non-terminal residue" evidence="2">
    <location>
        <position position="152"/>
    </location>
</feature>
<dbReference type="InterPro" id="IPR014756">
    <property type="entry name" value="Ig_E-set"/>
</dbReference>
<protein>
    <recommendedName>
        <fullName evidence="1">Arrestin-like N-terminal domain-containing protein</fullName>
    </recommendedName>
</protein>
<accession>A0A6A5X1I8</accession>
<keyword evidence="3" id="KW-1185">Reference proteome</keyword>
<dbReference type="InterPro" id="IPR014752">
    <property type="entry name" value="Arrestin-like_C"/>
</dbReference>
<name>A0A6A5X1I8_9PLEO</name>
<sequence>MGFFSRKPPEPQGPVPKIQMHIHSIKDAVFKPNDIISGHITIITPFPITPQAIEVSLWGLSETWIRTSHHHRGAGDTTKTDYHHYRDHAPLFTVTVNVFADSATKSLQPGEPYSFPFTFRMPEGTSNNRSECYKDPIRVPFTVTPHHLPPSF</sequence>
<evidence type="ECO:0000313" key="2">
    <source>
        <dbReference type="EMBL" id="KAF2005595.1"/>
    </source>
</evidence>
<dbReference type="Pfam" id="PF00339">
    <property type="entry name" value="Arrestin_N"/>
    <property type="match status" value="1"/>
</dbReference>
<reference evidence="2" key="1">
    <citation type="journal article" date="2020" name="Stud. Mycol.">
        <title>101 Dothideomycetes genomes: a test case for predicting lifestyles and emergence of pathogens.</title>
        <authorList>
            <person name="Haridas S."/>
            <person name="Albert R."/>
            <person name="Binder M."/>
            <person name="Bloem J."/>
            <person name="Labutti K."/>
            <person name="Salamov A."/>
            <person name="Andreopoulos B."/>
            <person name="Baker S."/>
            <person name="Barry K."/>
            <person name="Bills G."/>
            <person name="Bluhm B."/>
            <person name="Cannon C."/>
            <person name="Castanera R."/>
            <person name="Culley D."/>
            <person name="Daum C."/>
            <person name="Ezra D."/>
            <person name="Gonzalez J."/>
            <person name="Henrissat B."/>
            <person name="Kuo A."/>
            <person name="Liang C."/>
            <person name="Lipzen A."/>
            <person name="Lutzoni F."/>
            <person name="Magnuson J."/>
            <person name="Mondo S."/>
            <person name="Nolan M."/>
            <person name="Ohm R."/>
            <person name="Pangilinan J."/>
            <person name="Park H.-J."/>
            <person name="Ramirez L."/>
            <person name="Alfaro M."/>
            <person name="Sun H."/>
            <person name="Tritt A."/>
            <person name="Yoshinaga Y."/>
            <person name="Zwiers L.-H."/>
            <person name="Turgeon B."/>
            <person name="Goodwin S."/>
            <person name="Spatafora J."/>
            <person name="Crous P."/>
            <person name="Grigoriev I."/>
        </authorList>
    </citation>
    <scope>NUCLEOTIDE SEQUENCE</scope>
    <source>
        <strain evidence="2">CBS 123094</strain>
    </source>
</reference>
<dbReference type="Proteomes" id="UP000799779">
    <property type="component" value="Unassembled WGS sequence"/>
</dbReference>
<dbReference type="AlphaFoldDB" id="A0A6A5X1I8"/>
<proteinExistence type="predicted"/>
<evidence type="ECO:0000313" key="3">
    <source>
        <dbReference type="Proteomes" id="UP000799779"/>
    </source>
</evidence>
<dbReference type="EMBL" id="ML977562">
    <property type="protein sequence ID" value="KAF2005595.1"/>
    <property type="molecule type" value="Genomic_DNA"/>
</dbReference>
<dbReference type="SUPFAM" id="SSF81296">
    <property type="entry name" value="E set domains"/>
    <property type="match status" value="1"/>
</dbReference>
<dbReference type="InterPro" id="IPR011021">
    <property type="entry name" value="Arrestin-like_N"/>
</dbReference>